<dbReference type="SUPFAM" id="SSF46894">
    <property type="entry name" value="C-terminal effector domain of the bipartite response regulators"/>
    <property type="match status" value="1"/>
</dbReference>
<dbReference type="InterPro" id="IPR001789">
    <property type="entry name" value="Sig_transdc_resp-reg_receiver"/>
</dbReference>
<dbReference type="HOGENOM" id="CLU_000445_90_1_7"/>
<evidence type="ECO:0000256" key="3">
    <source>
        <dbReference type="PROSITE-ProRule" id="PRU00169"/>
    </source>
</evidence>
<dbReference type="PANTHER" id="PTHR43214:SF43">
    <property type="entry name" value="TWO-COMPONENT RESPONSE REGULATOR"/>
    <property type="match status" value="1"/>
</dbReference>
<organism evidence="6 7">
    <name type="scientific">Oleidesulfovibrio alaskensis (strain ATCC BAA-1058 / DSM 17464 / G20)</name>
    <name type="common">Desulfovibrio alaskensis</name>
    <dbReference type="NCBI Taxonomy" id="207559"/>
    <lineage>
        <taxon>Bacteria</taxon>
        <taxon>Pseudomonadati</taxon>
        <taxon>Thermodesulfobacteriota</taxon>
        <taxon>Desulfovibrionia</taxon>
        <taxon>Desulfovibrionales</taxon>
        <taxon>Desulfovibrionaceae</taxon>
        <taxon>Oleidesulfovibrio</taxon>
    </lineage>
</organism>
<evidence type="ECO:0000313" key="6">
    <source>
        <dbReference type="EMBL" id="ABB39470.1"/>
    </source>
</evidence>
<dbReference type="Pfam" id="PF00196">
    <property type="entry name" value="GerE"/>
    <property type="match status" value="1"/>
</dbReference>
<dbReference type="STRING" id="207559.Dde_2674"/>
<dbReference type="Gene3D" id="3.40.50.2300">
    <property type="match status" value="1"/>
</dbReference>
<evidence type="ECO:0000256" key="1">
    <source>
        <dbReference type="ARBA" id="ARBA00022553"/>
    </source>
</evidence>
<dbReference type="SMART" id="SM00421">
    <property type="entry name" value="HTH_LUXR"/>
    <property type="match status" value="1"/>
</dbReference>
<dbReference type="PROSITE" id="PS00622">
    <property type="entry name" value="HTH_LUXR_1"/>
    <property type="match status" value="1"/>
</dbReference>
<dbReference type="PROSITE" id="PS50110">
    <property type="entry name" value="RESPONSE_REGULATORY"/>
    <property type="match status" value="1"/>
</dbReference>
<dbReference type="PANTHER" id="PTHR43214">
    <property type="entry name" value="TWO-COMPONENT RESPONSE REGULATOR"/>
    <property type="match status" value="1"/>
</dbReference>
<proteinExistence type="predicted"/>
<dbReference type="InterPro" id="IPR016032">
    <property type="entry name" value="Sig_transdc_resp-reg_C-effctor"/>
</dbReference>
<keyword evidence="7" id="KW-1185">Reference proteome</keyword>
<dbReference type="InterPro" id="IPR039420">
    <property type="entry name" value="WalR-like"/>
</dbReference>
<feature type="domain" description="Response regulatory" evidence="5">
    <location>
        <begin position="4"/>
        <end position="120"/>
    </location>
</feature>
<protein>
    <submittedName>
        <fullName evidence="6">Two component transcriptional regulator, LuxR family</fullName>
    </submittedName>
</protein>
<dbReference type="GO" id="GO:0003677">
    <property type="term" value="F:DNA binding"/>
    <property type="evidence" value="ECO:0007669"/>
    <property type="project" value="UniProtKB-KW"/>
</dbReference>
<evidence type="ECO:0000313" key="7">
    <source>
        <dbReference type="Proteomes" id="UP000002710"/>
    </source>
</evidence>
<feature type="modified residue" description="4-aspartylphosphate" evidence="3">
    <location>
        <position position="55"/>
    </location>
</feature>
<dbReference type="SMART" id="SM00448">
    <property type="entry name" value="REC"/>
    <property type="match status" value="1"/>
</dbReference>
<keyword evidence="1 3" id="KW-0597">Phosphoprotein</keyword>
<dbReference type="EMBL" id="CP000112">
    <property type="protein sequence ID" value="ABB39470.1"/>
    <property type="molecule type" value="Genomic_DNA"/>
</dbReference>
<feature type="domain" description="HTH luxR-type" evidence="4">
    <location>
        <begin position="146"/>
        <end position="211"/>
    </location>
</feature>
<accession>Q30XX6</accession>
<evidence type="ECO:0000256" key="2">
    <source>
        <dbReference type="ARBA" id="ARBA00023125"/>
    </source>
</evidence>
<evidence type="ECO:0000259" key="4">
    <source>
        <dbReference type="PROSITE" id="PS50043"/>
    </source>
</evidence>
<dbReference type="CDD" id="cd17535">
    <property type="entry name" value="REC_NarL-like"/>
    <property type="match status" value="1"/>
</dbReference>
<dbReference type="InterPro" id="IPR058245">
    <property type="entry name" value="NreC/VraR/RcsB-like_REC"/>
</dbReference>
<dbReference type="PROSITE" id="PS50043">
    <property type="entry name" value="HTH_LUXR_2"/>
    <property type="match status" value="1"/>
</dbReference>
<dbReference type="SUPFAM" id="SSF52172">
    <property type="entry name" value="CheY-like"/>
    <property type="match status" value="1"/>
</dbReference>
<evidence type="ECO:0000259" key="5">
    <source>
        <dbReference type="PROSITE" id="PS50110"/>
    </source>
</evidence>
<dbReference type="Pfam" id="PF00072">
    <property type="entry name" value="Response_reg"/>
    <property type="match status" value="1"/>
</dbReference>
<dbReference type="InterPro" id="IPR000792">
    <property type="entry name" value="Tscrpt_reg_LuxR_C"/>
</dbReference>
<name>Q30XX6_OLEA2</name>
<gene>
    <name evidence="6" type="ordered locus">Dde_2674</name>
</gene>
<dbReference type="GO" id="GO:0000160">
    <property type="term" value="P:phosphorelay signal transduction system"/>
    <property type="evidence" value="ECO:0007669"/>
    <property type="project" value="InterPro"/>
</dbReference>
<keyword evidence="2" id="KW-0238">DNA-binding</keyword>
<dbReference type="AlphaFoldDB" id="Q30XX6"/>
<dbReference type="eggNOG" id="COG2197">
    <property type="taxonomic scope" value="Bacteria"/>
</dbReference>
<reference evidence="6 7" key="1">
    <citation type="journal article" date="2011" name="J. Bacteriol.">
        <title>Complete genome sequence and updated annotation of Desulfovibrio alaskensis G20.</title>
        <authorList>
            <person name="Hauser L.J."/>
            <person name="Land M.L."/>
            <person name="Brown S.D."/>
            <person name="Larimer F."/>
            <person name="Keller K.L."/>
            <person name="Rapp-Giles B.J."/>
            <person name="Price M.N."/>
            <person name="Lin M."/>
            <person name="Bruce D.C."/>
            <person name="Detter J.C."/>
            <person name="Tapia R."/>
            <person name="Han C.S."/>
            <person name="Goodwin L.A."/>
            <person name="Cheng J.F."/>
            <person name="Pitluck S."/>
            <person name="Copeland A."/>
            <person name="Lucas S."/>
            <person name="Nolan M."/>
            <person name="Lapidus A.L."/>
            <person name="Palumbo A.V."/>
            <person name="Wall J.D."/>
        </authorList>
    </citation>
    <scope>NUCLEOTIDE SEQUENCE [LARGE SCALE GENOMIC DNA]</scope>
    <source>
        <strain evidence="7">ATCC BAA 1058 / DSM 17464 / G20</strain>
    </source>
</reference>
<dbReference type="RefSeq" id="WP_011368502.1">
    <property type="nucleotide sequence ID" value="NC_007519.1"/>
</dbReference>
<sequence length="215" mass="23401">MPKTVVIVEDMGIVREGVRALLGGCPGYRIAGEASDGIEALQVVERCAPDVVLMDIGMPRMDGADAIREIKRRFPRTKVIALTAHNKSALIFRTLHAGADGYMLKTGNCETLVGAIQTVLEGRRYISPDISQSLIDSLAGSDPMDFANPIDTISVREKQVLKLIARGMGNKEIAAELCISHKTVEKHKASLKRKLRVNSNAEMATLSMEYGLLEP</sequence>
<dbReference type="KEGG" id="dde:Dde_2674"/>
<dbReference type="CDD" id="cd06170">
    <property type="entry name" value="LuxR_C_like"/>
    <property type="match status" value="1"/>
</dbReference>
<dbReference type="SMR" id="Q30XX6"/>
<dbReference type="InterPro" id="IPR011006">
    <property type="entry name" value="CheY-like_superfamily"/>
</dbReference>
<dbReference type="Proteomes" id="UP000002710">
    <property type="component" value="Chromosome"/>
</dbReference>
<dbReference type="GO" id="GO:0006355">
    <property type="term" value="P:regulation of DNA-templated transcription"/>
    <property type="evidence" value="ECO:0007669"/>
    <property type="project" value="InterPro"/>
</dbReference>
<dbReference type="PRINTS" id="PR00038">
    <property type="entry name" value="HTHLUXR"/>
</dbReference>